<accession>A0ABY7B5H9</accession>
<dbReference type="Proteomes" id="UP001163203">
    <property type="component" value="Chromosome"/>
</dbReference>
<keyword evidence="3" id="KW-1185">Reference proteome</keyword>
<dbReference type="RefSeq" id="WP_268757335.1">
    <property type="nucleotide sequence ID" value="NZ_CP113836.1"/>
</dbReference>
<dbReference type="EMBL" id="CP113836">
    <property type="protein sequence ID" value="WAL67212.1"/>
    <property type="molecule type" value="Genomic_DNA"/>
</dbReference>
<sequence>MPKIVTLDEIRSWPATVDLPTAAAAIGVSRSHAYELANRDEFPCRVLKVGGRYRVVTSSLVALLDDAPAREIA</sequence>
<gene>
    <name evidence="2" type="ORF">ORV05_05335</name>
</gene>
<evidence type="ECO:0000259" key="1">
    <source>
        <dbReference type="Pfam" id="PF12728"/>
    </source>
</evidence>
<name>A0ABY7B5H9_9PSEU</name>
<evidence type="ECO:0000313" key="2">
    <source>
        <dbReference type="EMBL" id="WAL67212.1"/>
    </source>
</evidence>
<dbReference type="InterPro" id="IPR041657">
    <property type="entry name" value="HTH_17"/>
</dbReference>
<reference evidence="2" key="1">
    <citation type="submission" date="2022-11" db="EMBL/GenBank/DDBJ databases">
        <authorList>
            <person name="Mo P."/>
        </authorList>
    </citation>
    <scope>NUCLEOTIDE SEQUENCE</scope>
    <source>
        <strain evidence="2">HUAS 11-8</strain>
    </source>
</reference>
<feature type="domain" description="Helix-turn-helix" evidence="1">
    <location>
        <begin position="20"/>
        <end position="65"/>
    </location>
</feature>
<proteinExistence type="predicted"/>
<evidence type="ECO:0000313" key="3">
    <source>
        <dbReference type="Proteomes" id="UP001163203"/>
    </source>
</evidence>
<dbReference type="Pfam" id="PF12728">
    <property type="entry name" value="HTH_17"/>
    <property type="match status" value="1"/>
</dbReference>
<protein>
    <submittedName>
        <fullName evidence="2">Helix-turn-helix domain-containing protein</fullName>
    </submittedName>
</protein>
<organism evidence="2 3">
    <name type="scientific">Amycolatopsis cynarae</name>
    <dbReference type="NCBI Taxonomy" id="2995223"/>
    <lineage>
        <taxon>Bacteria</taxon>
        <taxon>Bacillati</taxon>
        <taxon>Actinomycetota</taxon>
        <taxon>Actinomycetes</taxon>
        <taxon>Pseudonocardiales</taxon>
        <taxon>Pseudonocardiaceae</taxon>
        <taxon>Amycolatopsis</taxon>
    </lineage>
</organism>